<keyword evidence="3" id="KW-1185">Reference proteome</keyword>
<protein>
    <recommendedName>
        <fullName evidence="1">SAF domain-containing protein</fullName>
    </recommendedName>
</protein>
<dbReference type="AlphaFoldDB" id="A0A263D622"/>
<feature type="domain" description="SAF" evidence="1">
    <location>
        <begin position="57"/>
        <end position="119"/>
    </location>
</feature>
<evidence type="ECO:0000313" key="2">
    <source>
        <dbReference type="EMBL" id="OZM73488.1"/>
    </source>
</evidence>
<organism evidence="2 3">
    <name type="scientific">Amycolatopsis antarctica</name>
    <dbReference type="NCBI Taxonomy" id="1854586"/>
    <lineage>
        <taxon>Bacteria</taxon>
        <taxon>Bacillati</taxon>
        <taxon>Actinomycetota</taxon>
        <taxon>Actinomycetes</taxon>
        <taxon>Pseudonocardiales</taxon>
        <taxon>Pseudonocardiaceae</taxon>
        <taxon>Amycolatopsis</taxon>
    </lineage>
</organism>
<dbReference type="InterPro" id="IPR013974">
    <property type="entry name" value="SAF"/>
</dbReference>
<comment type="caution">
    <text evidence="2">The sequence shown here is derived from an EMBL/GenBank/DDBJ whole genome shotgun (WGS) entry which is preliminary data.</text>
</comment>
<dbReference type="EMBL" id="NKYE01000004">
    <property type="protein sequence ID" value="OZM73488.1"/>
    <property type="molecule type" value="Genomic_DNA"/>
</dbReference>
<gene>
    <name evidence="2" type="ORF">CFN78_08020</name>
</gene>
<dbReference type="InParanoid" id="A0A263D622"/>
<evidence type="ECO:0000313" key="3">
    <source>
        <dbReference type="Proteomes" id="UP000242444"/>
    </source>
</evidence>
<dbReference type="Proteomes" id="UP000242444">
    <property type="component" value="Unassembled WGS sequence"/>
</dbReference>
<dbReference type="SMART" id="SM00858">
    <property type="entry name" value="SAF"/>
    <property type="match status" value="1"/>
</dbReference>
<sequence>MGGFGVACGRRWQALRARSRSHGRLILRLRRGLAVALLLGAAALAMRPGVSAGEATVPVLVAAADLPQGTTLGAEHVRVARMPESLRPGGAYTEPGTVDGRLLAGATRTGEPLTDVRVVGTHGDLAGLGGPDRATVPIRLADAGVAEFLHPGSTVDIVAPQTPEQQRRVLAEGAVIITVVDDSGERKPGGNPRGPMVLVSVPEAAAAQVAGVSLTDSLAVTLR</sequence>
<name>A0A263D622_9PSEU</name>
<dbReference type="OrthoDB" id="4808509at2"/>
<accession>A0A263D622</accession>
<dbReference type="RefSeq" id="WP_094862004.1">
    <property type="nucleotide sequence ID" value="NZ_NKYE01000004.1"/>
</dbReference>
<dbReference type="CDD" id="cd11614">
    <property type="entry name" value="SAF_CpaB_FlgA_like"/>
    <property type="match status" value="1"/>
</dbReference>
<reference evidence="2 3" key="1">
    <citation type="submission" date="2017-07" db="EMBL/GenBank/DDBJ databases">
        <title>Amycolatopsis antarcticus sp. nov., isolated from the surface of an Antarcticus brown macroalga.</title>
        <authorList>
            <person name="Wang J."/>
            <person name="Leiva S."/>
            <person name="Huang J."/>
            <person name="Huang Y."/>
        </authorList>
    </citation>
    <scope>NUCLEOTIDE SEQUENCE [LARGE SCALE GENOMIC DNA]</scope>
    <source>
        <strain evidence="2 3">AU-G6</strain>
    </source>
</reference>
<dbReference type="Pfam" id="PF08666">
    <property type="entry name" value="SAF"/>
    <property type="match status" value="1"/>
</dbReference>
<evidence type="ECO:0000259" key="1">
    <source>
        <dbReference type="SMART" id="SM00858"/>
    </source>
</evidence>
<proteinExistence type="predicted"/>